<accession>A0A238BIW0</accession>
<evidence type="ECO:0000313" key="5">
    <source>
        <dbReference type="Proteomes" id="UP000242913"/>
    </source>
</evidence>
<keyword evidence="2 4" id="KW-0238">DNA-binding</keyword>
<evidence type="ECO:0000256" key="2">
    <source>
        <dbReference type="RuleBase" id="RU000682"/>
    </source>
</evidence>
<evidence type="ECO:0000256" key="1">
    <source>
        <dbReference type="ARBA" id="ARBA00004123"/>
    </source>
</evidence>
<name>A0A238BIW0_9BILA</name>
<gene>
    <name evidence="4" type="ORF">X798_07600</name>
</gene>
<dbReference type="InterPro" id="IPR050649">
    <property type="entry name" value="Paired_Homeobox_TFs"/>
</dbReference>
<keyword evidence="2 4" id="KW-0371">Homeobox</keyword>
<feature type="domain" description="Homeobox" evidence="3">
    <location>
        <begin position="66"/>
        <end position="98"/>
    </location>
</feature>
<dbReference type="InterPro" id="IPR001356">
    <property type="entry name" value="HD"/>
</dbReference>
<evidence type="ECO:0000259" key="3">
    <source>
        <dbReference type="Pfam" id="PF00046"/>
    </source>
</evidence>
<reference evidence="4 5" key="1">
    <citation type="submission" date="2015-12" db="EMBL/GenBank/DDBJ databases">
        <title>Draft genome of the nematode, Onchocerca flexuosa.</title>
        <authorList>
            <person name="Mitreva M."/>
        </authorList>
    </citation>
    <scope>NUCLEOTIDE SEQUENCE [LARGE SCALE GENOMIC DNA]</scope>
    <source>
        <strain evidence="4">Red Deer</strain>
    </source>
</reference>
<dbReference type="Proteomes" id="UP000242913">
    <property type="component" value="Unassembled WGS sequence"/>
</dbReference>
<organism evidence="4 5">
    <name type="scientific">Onchocerca flexuosa</name>
    <dbReference type="NCBI Taxonomy" id="387005"/>
    <lineage>
        <taxon>Eukaryota</taxon>
        <taxon>Metazoa</taxon>
        <taxon>Ecdysozoa</taxon>
        <taxon>Nematoda</taxon>
        <taxon>Chromadorea</taxon>
        <taxon>Rhabditida</taxon>
        <taxon>Spirurina</taxon>
        <taxon>Spiruromorpha</taxon>
        <taxon>Filarioidea</taxon>
        <taxon>Onchocercidae</taxon>
        <taxon>Onchocerca</taxon>
    </lineage>
</organism>
<protein>
    <submittedName>
        <fullName evidence="4">Homeobox domain protein</fullName>
    </submittedName>
</protein>
<dbReference type="GO" id="GO:0005634">
    <property type="term" value="C:nucleus"/>
    <property type="evidence" value="ECO:0007669"/>
    <property type="project" value="UniProtKB-SubCell"/>
</dbReference>
<dbReference type="EMBL" id="KZ271138">
    <property type="protein sequence ID" value="OZC05427.1"/>
    <property type="molecule type" value="Genomic_DNA"/>
</dbReference>
<dbReference type="SUPFAM" id="SSF46689">
    <property type="entry name" value="Homeodomain-like"/>
    <property type="match status" value="1"/>
</dbReference>
<sequence>MSSSFDNCIVALLIFPSIPRQLPTPRDVSDGAFEKIKAENDNCNATSLVLKYLPNNISLSPESLSRHRTTFTQDQLAEFDAAFQKSHYPNIYVREELNRITKSFAIDLKFFRNLTKLHKQQQEIEKMDKRFTHSVVLLGQSSESSILP</sequence>
<dbReference type="OrthoDB" id="6159439at2759"/>
<keyword evidence="5" id="KW-1185">Reference proteome</keyword>
<dbReference type="GO" id="GO:0000977">
    <property type="term" value="F:RNA polymerase II transcription regulatory region sequence-specific DNA binding"/>
    <property type="evidence" value="ECO:0007669"/>
    <property type="project" value="TreeGrafter"/>
</dbReference>
<dbReference type="InterPro" id="IPR009057">
    <property type="entry name" value="Homeodomain-like_sf"/>
</dbReference>
<dbReference type="GO" id="GO:0000981">
    <property type="term" value="F:DNA-binding transcription factor activity, RNA polymerase II-specific"/>
    <property type="evidence" value="ECO:0007669"/>
    <property type="project" value="TreeGrafter"/>
</dbReference>
<proteinExistence type="predicted"/>
<dbReference type="Pfam" id="PF00046">
    <property type="entry name" value="Homeodomain"/>
    <property type="match status" value="1"/>
</dbReference>
<evidence type="ECO:0000313" key="4">
    <source>
        <dbReference type="EMBL" id="OZC05427.1"/>
    </source>
</evidence>
<keyword evidence="2" id="KW-0539">Nucleus</keyword>
<dbReference type="CDD" id="cd00086">
    <property type="entry name" value="homeodomain"/>
    <property type="match status" value="1"/>
</dbReference>
<dbReference type="Gene3D" id="1.10.10.60">
    <property type="entry name" value="Homeodomain-like"/>
    <property type="match status" value="1"/>
</dbReference>
<dbReference type="AlphaFoldDB" id="A0A238BIW0"/>
<comment type="subcellular location">
    <subcellularLocation>
        <location evidence="1 2">Nucleus</location>
    </subcellularLocation>
</comment>
<dbReference type="PANTHER" id="PTHR24329:SF577">
    <property type="entry name" value="HOMEOBOX PROTEIN UNC-42"/>
    <property type="match status" value="1"/>
</dbReference>
<dbReference type="PANTHER" id="PTHR24329">
    <property type="entry name" value="HOMEOBOX PROTEIN ARISTALESS"/>
    <property type="match status" value="1"/>
</dbReference>